<proteinExistence type="predicted"/>
<dbReference type="Proteomes" id="UP000032545">
    <property type="component" value="Unassembled WGS sequence"/>
</dbReference>
<dbReference type="AlphaFoldDB" id="A0A0D8BDW8"/>
<feature type="domain" description="SnoaL-like" evidence="1">
    <location>
        <begin position="6"/>
        <end position="79"/>
    </location>
</feature>
<organism evidence="2 3">
    <name type="scientific">Frankia torreyi</name>
    <dbReference type="NCBI Taxonomy" id="1856"/>
    <lineage>
        <taxon>Bacteria</taxon>
        <taxon>Bacillati</taxon>
        <taxon>Actinomycetota</taxon>
        <taxon>Actinomycetes</taxon>
        <taxon>Frankiales</taxon>
        <taxon>Frankiaceae</taxon>
        <taxon>Frankia</taxon>
    </lineage>
</organism>
<reference evidence="3" key="1">
    <citation type="submission" date="2015-02" db="EMBL/GenBank/DDBJ databases">
        <title>Draft Genome of Frankia sp. CpI1-S.</title>
        <authorList>
            <person name="Oshone R.T."/>
            <person name="Ngom M."/>
            <person name="Ghodhbane-Gtari F."/>
            <person name="Gtari M."/>
            <person name="Morris K."/>
            <person name="Thomas K."/>
            <person name="Sen A."/>
            <person name="Tisa L.S."/>
        </authorList>
    </citation>
    <scope>NUCLEOTIDE SEQUENCE [LARGE SCALE GENOMIC DNA]</scope>
    <source>
        <strain evidence="3">CpI1-S</strain>
    </source>
</reference>
<evidence type="ECO:0000259" key="1">
    <source>
        <dbReference type="Pfam" id="PF12680"/>
    </source>
</evidence>
<keyword evidence="3" id="KW-1185">Reference proteome</keyword>
<evidence type="ECO:0000313" key="2">
    <source>
        <dbReference type="EMBL" id="KJE22463.1"/>
    </source>
</evidence>
<dbReference type="SUPFAM" id="SSF54427">
    <property type="entry name" value="NTF2-like"/>
    <property type="match status" value="1"/>
</dbReference>
<dbReference type="PATRIC" id="fig|1502723.3.peg.2558"/>
<dbReference type="Pfam" id="PF12680">
    <property type="entry name" value="SnoaL_2"/>
    <property type="match status" value="1"/>
</dbReference>
<accession>A0A0D8BDW8</accession>
<dbReference type="InterPro" id="IPR037401">
    <property type="entry name" value="SnoaL-like"/>
</dbReference>
<protein>
    <submittedName>
        <fullName evidence="2">Phenazine biosynthesis protein A/B</fullName>
    </submittedName>
</protein>
<gene>
    <name evidence="2" type="ORF">FF36_03155</name>
</gene>
<dbReference type="InterPro" id="IPR032710">
    <property type="entry name" value="NTF2-like_dom_sf"/>
</dbReference>
<name>A0A0D8BDW8_9ACTN</name>
<dbReference type="EMBL" id="JYFN01000023">
    <property type="protein sequence ID" value="KJE22463.1"/>
    <property type="molecule type" value="Genomic_DNA"/>
</dbReference>
<sequence>MAGVPARLEGPEEIRAYFAAAAKAPIRWEKFDDMVVHETADPEVVIVEYNARGKITTTGAAYQQSIIAVFQVHDGKIVLYRDYLNPLALAEARMELSTPAE</sequence>
<comment type="caution">
    <text evidence="2">The sequence shown here is derived from an EMBL/GenBank/DDBJ whole genome shotgun (WGS) entry which is preliminary data.</text>
</comment>
<dbReference type="Gene3D" id="3.10.450.50">
    <property type="match status" value="1"/>
</dbReference>
<reference evidence="2 3" key="2">
    <citation type="journal article" date="2016" name="Genome Announc.">
        <title>Permanent Draft Genome Sequences for Two Variants of Frankia sp. Strain CpI1, the First Frankia Strain Isolated from Root Nodules of Comptonia peregrina.</title>
        <authorList>
            <person name="Oshone R."/>
            <person name="Hurst S.G.IV."/>
            <person name="Abebe-Akele F."/>
            <person name="Simpson S."/>
            <person name="Morris K."/>
            <person name="Thomas W.K."/>
            <person name="Tisa L.S."/>
        </authorList>
    </citation>
    <scope>NUCLEOTIDE SEQUENCE [LARGE SCALE GENOMIC DNA]</scope>
    <source>
        <strain evidence="3">CpI1-S</strain>
    </source>
</reference>
<evidence type="ECO:0000313" key="3">
    <source>
        <dbReference type="Proteomes" id="UP000032545"/>
    </source>
</evidence>